<dbReference type="Gene3D" id="2.30.29.30">
    <property type="entry name" value="Pleckstrin-homology domain (PH domain)/Phosphotyrosine-binding domain (PTB)"/>
    <property type="match status" value="2"/>
</dbReference>
<keyword evidence="16" id="KW-1185">Reference proteome</keyword>
<dbReference type="EMBL" id="CAKOFQ010007348">
    <property type="protein sequence ID" value="CAH1998988.1"/>
    <property type="molecule type" value="Genomic_DNA"/>
</dbReference>
<dbReference type="CDD" id="cd17208">
    <property type="entry name" value="FERM_F1_DdMyo7_like"/>
    <property type="match status" value="2"/>
</dbReference>
<evidence type="ECO:0000256" key="6">
    <source>
        <dbReference type="ARBA" id="ARBA00022840"/>
    </source>
</evidence>
<dbReference type="InterPro" id="IPR036961">
    <property type="entry name" value="Kinesin_motor_dom_sf"/>
</dbReference>
<evidence type="ECO:0000259" key="11">
    <source>
        <dbReference type="PROSITE" id="PS50057"/>
    </source>
</evidence>
<evidence type="ECO:0000256" key="10">
    <source>
        <dbReference type="SAM" id="MobiDB-lite"/>
    </source>
</evidence>
<dbReference type="CDD" id="cd14883">
    <property type="entry name" value="MYSc_Myo22"/>
    <property type="match status" value="1"/>
</dbReference>
<reference evidence="15" key="1">
    <citation type="submission" date="2022-03" db="EMBL/GenBank/DDBJ databases">
        <authorList>
            <person name="Sayadi A."/>
        </authorList>
    </citation>
    <scope>NUCLEOTIDE SEQUENCE</scope>
</reference>
<dbReference type="Gene3D" id="1.10.10.820">
    <property type="match status" value="1"/>
</dbReference>
<keyword evidence="7 9" id="KW-0518">Myosin</keyword>
<feature type="region of interest" description="Actin-binding" evidence="9">
    <location>
        <begin position="536"/>
        <end position="558"/>
    </location>
</feature>
<evidence type="ECO:0000256" key="7">
    <source>
        <dbReference type="ARBA" id="ARBA00023123"/>
    </source>
</evidence>
<dbReference type="InterPro" id="IPR035963">
    <property type="entry name" value="FERM_2"/>
</dbReference>
<evidence type="ECO:0000256" key="3">
    <source>
        <dbReference type="ARBA" id="ARBA00022468"/>
    </source>
</evidence>
<dbReference type="GO" id="GO:0005737">
    <property type="term" value="C:cytoplasm"/>
    <property type="evidence" value="ECO:0007669"/>
    <property type="project" value="UniProtKB-SubCell"/>
</dbReference>
<dbReference type="PROSITE" id="PS51016">
    <property type="entry name" value="MYTH4"/>
    <property type="match status" value="2"/>
</dbReference>
<dbReference type="InterPro" id="IPR038185">
    <property type="entry name" value="MyTH4_dom_sf"/>
</dbReference>
<dbReference type="SMART" id="SM00139">
    <property type="entry name" value="MyTH4"/>
    <property type="match status" value="2"/>
</dbReference>
<feature type="compositionally biased region" description="Basic and acidic residues" evidence="10">
    <location>
        <begin position="734"/>
        <end position="770"/>
    </location>
</feature>
<dbReference type="SMART" id="SM00242">
    <property type="entry name" value="MYSc"/>
    <property type="match status" value="1"/>
</dbReference>
<keyword evidence="5 9" id="KW-0547">Nucleotide-binding</keyword>
<dbReference type="GO" id="GO:0005096">
    <property type="term" value="F:GTPase activator activity"/>
    <property type="evidence" value="ECO:0007669"/>
    <property type="project" value="UniProtKB-KW"/>
</dbReference>
<dbReference type="Gene3D" id="1.20.5.190">
    <property type="match status" value="1"/>
</dbReference>
<dbReference type="PROSITE" id="PS50057">
    <property type="entry name" value="FERM_3"/>
    <property type="match status" value="2"/>
</dbReference>
<dbReference type="GO" id="GO:0005524">
    <property type="term" value="F:ATP binding"/>
    <property type="evidence" value="ECO:0007669"/>
    <property type="project" value="UniProtKB-UniRule"/>
</dbReference>
<dbReference type="InterPro" id="IPR001609">
    <property type="entry name" value="Myosin_head_motor_dom-like"/>
</dbReference>
<evidence type="ECO:0000256" key="4">
    <source>
        <dbReference type="ARBA" id="ARBA00022490"/>
    </source>
</evidence>
<keyword evidence="9" id="KW-0009">Actin-binding</keyword>
<dbReference type="OrthoDB" id="6108017at2759"/>
<feature type="domain" description="MyTH4" evidence="13">
    <location>
        <begin position="1667"/>
        <end position="1827"/>
    </location>
</feature>
<dbReference type="PANTHER" id="PTHR46049:SF5">
    <property type="entry name" value="PLECKSTRIN HOMOLOGY DOMAIN-CONTAINING FAMILY H MEMBER 3"/>
    <property type="match status" value="1"/>
</dbReference>
<feature type="domain" description="Ras-associating" evidence="12">
    <location>
        <begin position="1830"/>
        <end position="1935"/>
    </location>
</feature>
<feature type="compositionally biased region" description="Basic and acidic residues" evidence="10">
    <location>
        <begin position="920"/>
        <end position="943"/>
    </location>
</feature>
<evidence type="ECO:0000259" key="12">
    <source>
        <dbReference type="PROSITE" id="PS50200"/>
    </source>
</evidence>
<evidence type="ECO:0000256" key="5">
    <source>
        <dbReference type="ARBA" id="ARBA00022741"/>
    </source>
</evidence>
<dbReference type="CDD" id="cd23767">
    <property type="entry name" value="IQCD"/>
    <property type="match status" value="1"/>
</dbReference>
<feature type="domain" description="FERM" evidence="11">
    <location>
        <begin position="1261"/>
        <end position="1585"/>
    </location>
</feature>
<dbReference type="PANTHER" id="PTHR46049">
    <property type="entry name" value="AGAP003327-PA"/>
    <property type="match status" value="1"/>
</dbReference>
<dbReference type="InterPro" id="IPR000159">
    <property type="entry name" value="RA_dom"/>
</dbReference>
<dbReference type="InterPro" id="IPR000299">
    <property type="entry name" value="FERM_domain"/>
</dbReference>
<dbReference type="GO" id="GO:0009887">
    <property type="term" value="P:animal organ morphogenesis"/>
    <property type="evidence" value="ECO:0007669"/>
    <property type="project" value="UniProtKB-ARBA"/>
</dbReference>
<dbReference type="PROSITE" id="PS50200">
    <property type="entry name" value="RA"/>
    <property type="match status" value="1"/>
</dbReference>
<dbReference type="Pfam" id="PF00612">
    <property type="entry name" value="IQ"/>
    <property type="match status" value="2"/>
</dbReference>
<keyword evidence="3" id="KW-0343">GTPase activation</keyword>
<dbReference type="Pfam" id="PF00063">
    <property type="entry name" value="Myosin_head"/>
    <property type="match status" value="1"/>
</dbReference>
<evidence type="ECO:0000313" key="16">
    <source>
        <dbReference type="Proteomes" id="UP001152888"/>
    </source>
</evidence>
<dbReference type="Gene3D" id="1.20.80.10">
    <property type="match status" value="2"/>
</dbReference>
<feature type="binding site" evidence="9">
    <location>
        <begin position="64"/>
        <end position="71"/>
    </location>
    <ligand>
        <name>ATP</name>
        <dbReference type="ChEBI" id="CHEBI:30616"/>
    </ligand>
</feature>
<dbReference type="Gene3D" id="3.40.850.10">
    <property type="entry name" value="Kinesin motor domain"/>
    <property type="match status" value="1"/>
</dbReference>
<feature type="domain" description="Myosin motor" evidence="14">
    <location>
        <begin position="1"/>
        <end position="655"/>
    </location>
</feature>
<dbReference type="InterPro" id="IPR029071">
    <property type="entry name" value="Ubiquitin-like_domsf"/>
</dbReference>
<dbReference type="Gene3D" id="1.20.58.530">
    <property type="match status" value="1"/>
</dbReference>
<comment type="similarity">
    <text evidence="2 9">Belongs to the TRAFAC class myosin-kinesin ATPase superfamily. Myosin family.</text>
</comment>
<dbReference type="InterPro" id="IPR011993">
    <property type="entry name" value="PH-like_dom_sf"/>
</dbReference>
<dbReference type="GO" id="GO:0030182">
    <property type="term" value="P:neuron differentiation"/>
    <property type="evidence" value="ECO:0007669"/>
    <property type="project" value="UniProtKB-ARBA"/>
</dbReference>
<dbReference type="SMART" id="SM00295">
    <property type="entry name" value="B41"/>
    <property type="match status" value="2"/>
</dbReference>
<dbReference type="InterPro" id="IPR014352">
    <property type="entry name" value="FERM/acyl-CoA-bd_prot_sf"/>
</dbReference>
<organism evidence="15 16">
    <name type="scientific">Acanthoscelides obtectus</name>
    <name type="common">Bean weevil</name>
    <name type="synonym">Bruchus obtectus</name>
    <dbReference type="NCBI Taxonomy" id="200917"/>
    <lineage>
        <taxon>Eukaryota</taxon>
        <taxon>Metazoa</taxon>
        <taxon>Ecdysozoa</taxon>
        <taxon>Arthropoda</taxon>
        <taxon>Hexapoda</taxon>
        <taxon>Insecta</taxon>
        <taxon>Pterygota</taxon>
        <taxon>Neoptera</taxon>
        <taxon>Endopterygota</taxon>
        <taxon>Coleoptera</taxon>
        <taxon>Polyphaga</taxon>
        <taxon>Cucujiformia</taxon>
        <taxon>Chrysomeloidea</taxon>
        <taxon>Chrysomelidae</taxon>
        <taxon>Bruchinae</taxon>
        <taxon>Bruchini</taxon>
        <taxon>Acanthoscelides</taxon>
    </lineage>
</organism>
<protein>
    <submittedName>
        <fullName evidence="15">Uncharacterized protein</fullName>
    </submittedName>
</protein>
<evidence type="ECO:0000259" key="14">
    <source>
        <dbReference type="PROSITE" id="PS51456"/>
    </source>
</evidence>
<dbReference type="GO" id="GO:0071944">
    <property type="term" value="C:cell periphery"/>
    <property type="evidence" value="ECO:0007669"/>
    <property type="project" value="UniProtKB-ARBA"/>
</dbReference>
<feature type="region of interest" description="Disordered" evidence="10">
    <location>
        <begin position="2145"/>
        <end position="2169"/>
    </location>
</feature>
<dbReference type="InterPro" id="IPR051724">
    <property type="entry name" value="Actin_motor_Myosin"/>
</dbReference>
<evidence type="ECO:0000313" key="15">
    <source>
        <dbReference type="EMBL" id="CAH1998988.1"/>
    </source>
</evidence>
<feature type="domain" description="MyTH4" evidence="13">
    <location>
        <begin position="1076"/>
        <end position="1256"/>
    </location>
</feature>
<dbReference type="InterPro" id="IPR000857">
    <property type="entry name" value="MyTH4_dom"/>
</dbReference>
<dbReference type="InterPro" id="IPR000048">
    <property type="entry name" value="IQ_motif_EF-hand-BS"/>
</dbReference>
<proteinExistence type="inferred from homology"/>
<evidence type="ECO:0000256" key="2">
    <source>
        <dbReference type="ARBA" id="ARBA00008314"/>
    </source>
</evidence>
<dbReference type="Pfam" id="PF00784">
    <property type="entry name" value="MyTH4"/>
    <property type="match status" value="2"/>
</dbReference>
<dbReference type="Pfam" id="PF00373">
    <property type="entry name" value="FERM_M"/>
    <property type="match status" value="2"/>
</dbReference>
<feature type="region of interest" description="Disordered" evidence="10">
    <location>
        <begin position="875"/>
        <end position="1036"/>
    </location>
</feature>
<gene>
    <name evidence="15" type="ORF">ACAOBT_LOCUS24728</name>
</gene>
<feature type="domain" description="FERM" evidence="11">
    <location>
        <begin position="1832"/>
        <end position="2139"/>
    </location>
</feature>
<keyword evidence="6 9" id="KW-0067">ATP-binding</keyword>
<dbReference type="Gene3D" id="1.20.120.720">
    <property type="entry name" value="Myosin VI head, motor domain, U50 subdomain"/>
    <property type="match status" value="1"/>
</dbReference>
<dbReference type="InterPro" id="IPR019749">
    <property type="entry name" value="Band_41_domain"/>
</dbReference>
<dbReference type="PRINTS" id="PR00193">
    <property type="entry name" value="MYOSINHEAVY"/>
</dbReference>
<dbReference type="PROSITE" id="PS51456">
    <property type="entry name" value="MYOSIN_MOTOR"/>
    <property type="match status" value="1"/>
</dbReference>
<dbReference type="Proteomes" id="UP001152888">
    <property type="component" value="Unassembled WGS sequence"/>
</dbReference>
<dbReference type="Gene3D" id="6.20.240.20">
    <property type="match status" value="1"/>
</dbReference>
<dbReference type="Gene3D" id="1.25.40.530">
    <property type="entry name" value="MyTH4 domain"/>
    <property type="match status" value="2"/>
</dbReference>
<evidence type="ECO:0000256" key="1">
    <source>
        <dbReference type="ARBA" id="ARBA00004496"/>
    </source>
</evidence>
<comment type="subcellular location">
    <subcellularLocation>
        <location evidence="1">Cytoplasm</location>
    </subcellularLocation>
</comment>
<dbReference type="GO" id="GO:0016459">
    <property type="term" value="C:myosin complex"/>
    <property type="evidence" value="ECO:0007669"/>
    <property type="project" value="UniProtKB-KW"/>
</dbReference>
<comment type="caution">
    <text evidence="15">The sequence shown here is derived from an EMBL/GenBank/DDBJ whole genome shotgun (WGS) entry which is preliminary data.</text>
</comment>
<evidence type="ECO:0000256" key="9">
    <source>
        <dbReference type="PROSITE-ProRule" id="PRU00782"/>
    </source>
</evidence>
<dbReference type="Gene3D" id="3.10.20.90">
    <property type="entry name" value="Phosphatidylinositol 3-kinase Catalytic Subunit, Chain A, domain 1"/>
    <property type="match status" value="2"/>
</dbReference>
<name>A0A9P0PUW6_ACAOB</name>
<feature type="compositionally biased region" description="Polar residues" evidence="10">
    <location>
        <begin position="971"/>
        <end position="980"/>
    </location>
</feature>
<sequence length="2169" mass="249191">MMGKAHVLQYHNRPLRDLEPHVFAVAEAAYAHLQQTSAPPLPNATPTSITPPPVHRNQSIVISGESGAGKTETTKFILQYLCSVTQGVSTWVEQQILEANTILEAFGNARTVRNDNSSRFGKFMQVCFDSRWMIAGCIIQDYLLEQSRLTFQGPGERNYHIFYQLIEEAKHDKDFASQLYLRDATFYNYLNQSDSIDIEGERRRLDSIRLAFNVLQVPSNKCQGIFQTLSAILWLGNLRFEDIDGERCCLAKGDAEIIEILSKLLGLDVEDIQQVVLLRQINVRGNITEIPLKIQEARENRHAMAKALYSRTFAWLINHINTCTNPGQDSTRFLGVLDIFGFENFAVNSFEQLCINYTNEKLHKFFNHYVFALEQEIYTQEEIQYNHISFTDNTLCLELLEKPPRCVLRLLSEQCHLPRGCDASYISNLHTEFEIHERYVKGEDRRKWETEFGIRHYAGCVTYNVKGFVDKNRDVQQDVFFDIVSRSTNEFVQDLYTFQDLTNTVQQRTGTNGLSTTSRGTSKGKPTVSDTFRHQLQALVDVLQSSTPWYVRCIKPNKDKLPDDYDDQLVLDQLKYLGMLDIIRIRKEGFPIHMSFNDFISRYHCLSKNRLPPDPTNACLSLIESFNVPKTEWQLGKSKVFMRSHIQEPLEEARNKLVKAKAITIQKIFRMHVAKKEYQRIRKAVLRIQHAYRGWKLRIEFLRKRRAAIVIQSHLRGVFAREVASALREMRRVEEEMKKREKLEEERREREREKEAREQEEAEKRLEESKTNGPASPPPKIAEEKEDLEESEKAAEQEIAALSQMAEQLKQSRSDSAVESVDLDNLFAFLSDVQPQNRNQIIDEIGEKMNELVEDLDVELESVIQQELEGLAQDQLTTHPLHRPVTPKLAAPTLPEPTGPPPPPPSAFQNTPAESPVAETAKEVKKSDRDEPIYEAVLPREDSGVVAVSPPPLPTPPKLDDEKVTRRIVRSGSNVSNPSWRYSYEQSQQQPIQKQQSQSQQVQPQVTNQKQPQQTPQMNGHGLQEIPNNSEREQRRKFRVEKKLQELNETNEKEANNIDESHHDLIEFANKYFNSHERSPEGTIMATLTRKRQSSEMIPKYEMVIYYKGNTIPNSHIHMYDPDNVNVACSIFRDLNKYTRGELNGDRELQVIQSIVGFALEREELRDEVFVQCMRQATNNPSTEATERVWLLLCLCIVSFQPSKLLYKYFLSFLKKNLSHSGRISQYVQWCLDNCNNTKVTVREHPPSSVEVAAMKRLGTIVCRFFFLDGRTKAIDVHPTDTAGDAARKLAERLGLRNIEGWAIYQSRPDGEEHVRAHHYLYDVIAQWELSQNKSTPPTGLATLGRKSGQPNCAGENRFIFKRRLFKSSRELSQDPVEVNLMYAQAVHGVVKSDDFPVTEKVALQLAGLQAQVALGNPKDNSKLEYYTDIDTYLPYRISRTRTDEQWVPIIAQAHRQYGANRTELTAKALYLSCVMQYPLYGTTMYPVMYRGYWSYGNALTLGINCDGIMLIKNDDKFVLNEFRYHEIESILLDPSDSFITITLQRHLTDNGHKCYVFETTQKNEIGSLIASYCPSLAAWMTESEPIPKRSKAITNEDRIRLYHNLVNCRRTLIDNDILRKPTDSSSGFLRNTLRRLSKHKLDKLRQEHGGDSGETYKGFHYAFWAFSRNPLPQSISKLPEQDEQVMLQVFQIVLTYAGLGQNGETVRRVEDEHVTLLQTILERSMRKDSYLCELYLMLIKQTTDHPDPNSRVNLRHWALLSLACSVVLPPNKAIRRYLIAHLRRCSSDFVSEEGKYARFAEKCLSKTQGTRRRQWPPSREEILCTINRRPVYARFHFMDGQYHSVEFHPSSTAKDVLEIVRDKIGLSQDAKGYAIYEVLGNSERSLAAEEKVTDVMAKWERYRAASAANATNTTGTAKRARPQHHFFLFKKHLFMDNFINLSDPVEKELLYHQVLYDLRTDRFPVTDKEAMMLTALQAQLEVGDFDGNLLDYRPIAAHCLSARMVPAVSFEGVQMHHQSIKGMTASEAKQAFLNLIQSWPLHKATIFDVMQSFTSGWPRVLWLAVDQKGLHLLEHRSRNTLCTYEYQNILSYSPALNCLMIITGNDHGKQSKVILTTSQAFLIASLIREYAEVLHAQAVEAQRPPVPAHRLQQSQTLQGGMLVPPQPS</sequence>
<dbReference type="PROSITE" id="PS50096">
    <property type="entry name" value="IQ"/>
    <property type="match status" value="3"/>
</dbReference>
<keyword evidence="4" id="KW-0963">Cytoplasm</keyword>
<feature type="region of interest" description="Disordered" evidence="10">
    <location>
        <begin position="734"/>
        <end position="796"/>
    </location>
</feature>
<dbReference type="SUPFAM" id="SSF52540">
    <property type="entry name" value="P-loop containing nucleoside triphosphate hydrolases"/>
    <property type="match status" value="1"/>
</dbReference>
<dbReference type="InterPro" id="IPR002404">
    <property type="entry name" value="IRS_PTB"/>
</dbReference>
<dbReference type="Pfam" id="PF02174">
    <property type="entry name" value="IRS"/>
    <property type="match status" value="1"/>
</dbReference>
<dbReference type="SUPFAM" id="SSF50729">
    <property type="entry name" value="PH domain-like"/>
    <property type="match status" value="2"/>
</dbReference>
<dbReference type="CDD" id="cd14473">
    <property type="entry name" value="FERM_B-lobe"/>
    <property type="match status" value="2"/>
</dbReference>
<dbReference type="SMART" id="SM00015">
    <property type="entry name" value="IQ"/>
    <property type="match status" value="3"/>
</dbReference>
<dbReference type="InterPro" id="IPR027417">
    <property type="entry name" value="P-loop_NTPase"/>
</dbReference>
<dbReference type="InterPro" id="IPR019748">
    <property type="entry name" value="FERM_central"/>
</dbReference>
<feature type="compositionally biased region" description="Pro residues" evidence="10">
    <location>
        <begin position="894"/>
        <end position="906"/>
    </location>
</feature>
<dbReference type="GO" id="GO:0003779">
    <property type="term" value="F:actin binding"/>
    <property type="evidence" value="ECO:0007669"/>
    <property type="project" value="UniProtKB-KW"/>
</dbReference>
<dbReference type="SUPFAM" id="SSF47031">
    <property type="entry name" value="Second domain of FERM"/>
    <property type="match status" value="2"/>
</dbReference>
<dbReference type="GO" id="GO:0003774">
    <property type="term" value="F:cytoskeletal motor activity"/>
    <property type="evidence" value="ECO:0007669"/>
    <property type="project" value="UniProtKB-UniRule"/>
</dbReference>
<evidence type="ECO:0000256" key="8">
    <source>
        <dbReference type="ARBA" id="ARBA00023175"/>
    </source>
</evidence>
<evidence type="ECO:0000259" key="13">
    <source>
        <dbReference type="PROSITE" id="PS51016"/>
    </source>
</evidence>
<dbReference type="SUPFAM" id="SSF54236">
    <property type="entry name" value="Ubiquitin-like"/>
    <property type="match status" value="2"/>
</dbReference>
<feature type="compositionally biased region" description="Low complexity" evidence="10">
    <location>
        <begin position="986"/>
        <end position="1017"/>
    </location>
</feature>
<keyword evidence="8 9" id="KW-0505">Motor protein</keyword>
<dbReference type="Pfam" id="PF21989">
    <property type="entry name" value="RA_2"/>
    <property type="match status" value="2"/>
</dbReference>
<dbReference type="GO" id="GO:0007165">
    <property type="term" value="P:signal transduction"/>
    <property type="evidence" value="ECO:0007669"/>
    <property type="project" value="InterPro"/>
</dbReference>
<accession>A0A9P0PUW6</accession>